<reference evidence="2 3" key="1">
    <citation type="submission" date="2022-02" db="EMBL/GenBank/DDBJ databases">
        <authorList>
            <person name="Min J."/>
        </authorList>
    </citation>
    <scope>NUCLEOTIDE SEQUENCE [LARGE SCALE GENOMIC DNA]</scope>
    <source>
        <strain evidence="2 3">GR10-1</strain>
    </source>
</reference>
<feature type="chain" id="PRO_5045365965" evidence="1">
    <location>
        <begin position="19"/>
        <end position="501"/>
    </location>
</feature>
<comment type="caution">
    <text evidence="2">The sequence shown here is derived from an EMBL/GenBank/DDBJ whole genome shotgun (WGS) entry which is preliminary data.</text>
</comment>
<evidence type="ECO:0000313" key="3">
    <source>
        <dbReference type="Proteomes" id="UP001202248"/>
    </source>
</evidence>
<organism evidence="2 3">
    <name type="scientific">Niabella ginsengisoli</name>
    <dbReference type="NCBI Taxonomy" id="522298"/>
    <lineage>
        <taxon>Bacteria</taxon>
        <taxon>Pseudomonadati</taxon>
        <taxon>Bacteroidota</taxon>
        <taxon>Chitinophagia</taxon>
        <taxon>Chitinophagales</taxon>
        <taxon>Chitinophagaceae</taxon>
        <taxon>Niabella</taxon>
    </lineage>
</organism>
<dbReference type="EMBL" id="JAKWBL010000001">
    <property type="protein sequence ID" value="MCH5598221.1"/>
    <property type="molecule type" value="Genomic_DNA"/>
</dbReference>
<name>A0ABS9SIT6_9BACT</name>
<feature type="signal peptide" evidence="1">
    <location>
        <begin position="1"/>
        <end position="18"/>
    </location>
</feature>
<evidence type="ECO:0000313" key="2">
    <source>
        <dbReference type="EMBL" id="MCH5598221.1"/>
    </source>
</evidence>
<protein>
    <submittedName>
        <fullName evidence="2">DUF4270 domain-containing protein</fullName>
    </submittedName>
</protein>
<dbReference type="PROSITE" id="PS51257">
    <property type="entry name" value="PROKAR_LIPOPROTEIN"/>
    <property type="match status" value="1"/>
</dbReference>
<proteinExistence type="predicted"/>
<dbReference type="Pfam" id="PF14092">
    <property type="entry name" value="DUF4270"/>
    <property type="match status" value="1"/>
</dbReference>
<accession>A0ABS9SIT6</accession>
<dbReference type="InterPro" id="IPR025366">
    <property type="entry name" value="DUF4270"/>
</dbReference>
<keyword evidence="3" id="KW-1185">Reference proteome</keyword>
<dbReference type="Proteomes" id="UP001202248">
    <property type="component" value="Unassembled WGS sequence"/>
</dbReference>
<evidence type="ECO:0000256" key="1">
    <source>
        <dbReference type="SAM" id="SignalP"/>
    </source>
</evidence>
<sequence>MKKYIVFILALSSFVTFFSSCNKINLPTELGQDLIPPVDNINTFDTLLDVETYNGIFSSEADSFRSFPAFPKLLGNITNDPIFGKTDARIYFQVSNGGVFPFKNRPGSLYLDSVVLIIDHLQNGTYGDSLTPQTIQVSELDQANEFRGDSVYKVNRQFTATNVLGSKTIIPRTFSDSIQVINYPDTTTVANQLRIKLDNSFGERLLAYDSTGANDGYSSDSLFRTKFKGFALQSIGGGNALMLLDLTSSNSRLAVYYRYNNTTTPTDMDTAVATLAFFQGNASANYINRDYNGTQVTAGSDDLTQDQIVYIQNSPGTFANVKIPELADFQNSVIHLAELQMESIYDASDTLFYAPPNVFLDIYDSTAGKFKLIPSVFGVTQTQTGGYALSGYENFYSSGSALQTFFNITDPFGNRVRQWRFNLTRYAQHLVSDKVPYYMMRLYAPAATSLEMGDQTPIISARFPIPQSSFYGYAGIGRVRIGGGNHPTQRMKLRVVYSKLK</sequence>
<keyword evidence="1" id="KW-0732">Signal</keyword>
<dbReference type="RefSeq" id="WP_240827699.1">
    <property type="nucleotide sequence ID" value="NZ_JAKWBL010000001.1"/>
</dbReference>
<gene>
    <name evidence="2" type="ORF">MKP09_10030</name>
</gene>